<reference evidence="1" key="1">
    <citation type="journal article" date="2023" name="G3 (Bethesda)">
        <title>A reference genome for the long-term kleptoplast-retaining sea slug Elysia crispata morphotype clarki.</title>
        <authorList>
            <person name="Eastman K.E."/>
            <person name="Pendleton A.L."/>
            <person name="Shaikh M.A."/>
            <person name="Suttiyut T."/>
            <person name="Ogas R."/>
            <person name="Tomko P."/>
            <person name="Gavelis G."/>
            <person name="Widhalm J.R."/>
            <person name="Wisecaver J.H."/>
        </authorList>
    </citation>
    <scope>NUCLEOTIDE SEQUENCE</scope>
    <source>
        <strain evidence="1">ECLA1</strain>
    </source>
</reference>
<accession>A0AAE1DGD8</accession>
<protein>
    <submittedName>
        <fullName evidence="1">Uncharacterized protein</fullName>
    </submittedName>
</protein>
<comment type="caution">
    <text evidence="1">The sequence shown here is derived from an EMBL/GenBank/DDBJ whole genome shotgun (WGS) entry which is preliminary data.</text>
</comment>
<evidence type="ECO:0000313" key="1">
    <source>
        <dbReference type="EMBL" id="KAK3768508.1"/>
    </source>
</evidence>
<dbReference type="AlphaFoldDB" id="A0AAE1DGD8"/>
<organism evidence="1 2">
    <name type="scientific">Elysia crispata</name>
    <name type="common">lettuce slug</name>
    <dbReference type="NCBI Taxonomy" id="231223"/>
    <lineage>
        <taxon>Eukaryota</taxon>
        <taxon>Metazoa</taxon>
        <taxon>Spiralia</taxon>
        <taxon>Lophotrochozoa</taxon>
        <taxon>Mollusca</taxon>
        <taxon>Gastropoda</taxon>
        <taxon>Heterobranchia</taxon>
        <taxon>Euthyneura</taxon>
        <taxon>Panpulmonata</taxon>
        <taxon>Sacoglossa</taxon>
        <taxon>Placobranchoidea</taxon>
        <taxon>Plakobranchidae</taxon>
        <taxon>Elysia</taxon>
    </lineage>
</organism>
<dbReference type="Proteomes" id="UP001283361">
    <property type="component" value="Unassembled WGS sequence"/>
</dbReference>
<gene>
    <name evidence="1" type="ORF">RRG08_060870</name>
</gene>
<keyword evidence="2" id="KW-1185">Reference proteome</keyword>
<proteinExistence type="predicted"/>
<dbReference type="EMBL" id="JAWDGP010004054">
    <property type="protein sequence ID" value="KAK3768508.1"/>
    <property type="molecule type" value="Genomic_DNA"/>
</dbReference>
<sequence length="85" mass="9826">MSSFRRVFLTKAQVLHEIQTVVTSPETAVMVKIMETCKKTIAGREPLADTPEEKWSEFKEVVTVMAALGPKRRVHQDWFETKMMK</sequence>
<evidence type="ECO:0000313" key="2">
    <source>
        <dbReference type="Proteomes" id="UP001283361"/>
    </source>
</evidence>
<name>A0AAE1DGD8_9GAST</name>